<dbReference type="PANTHER" id="PTHR42879">
    <property type="entry name" value="3-OXOACYL-(ACYL-CARRIER-PROTEIN) REDUCTASE"/>
    <property type="match status" value="1"/>
</dbReference>
<proteinExistence type="inferred from homology"/>
<gene>
    <name evidence="2" type="primary">ymfI</name>
    <name evidence="2" type="ORF">ACFP7A_02420</name>
</gene>
<dbReference type="EMBL" id="JBHSTQ010000002">
    <property type="protein sequence ID" value="MFC6385443.1"/>
    <property type="molecule type" value="Genomic_DNA"/>
</dbReference>
<dbReference type="SUPFAM" id="SSF51735">
    <property type="entry name" value="NAD(P)-binding Rossmann-fold domains"/>
    <property type="match status" value="1"/>
</dbReference>
<dbReference type="GO" id="GO:0003746">
    <property type="term" value="F:translation elongation factor activity"/>
    <property type="evidence" value="ECO:0007669"/>
    <property type="project" value="UniProtKB-KW"/>
</dbReference>
<dbReference type="PRINTS" id="PR00081">
    <property type="entry name" value="GDHRDH"/>
</dbReference>
<comment type="similarity">
    <text evidence="1">Belongs to the short-chain dehydrogenases/reductases (SDR) family.</text>
</comment>
<dbReference type="InterPro" id="IPR002347">
    <property type="entry name" value="SDR_fam"/>
</dbReference>
<keyword evidence="2" id="KW-0648">Protein biosynthesis</keyword>
<comment type="caution">
    <text evidence="2">The sequence shown here is derived from an EMBL/GenBank/DDBJ whole genome shotgun (WGS) entry which is preliminary data.</text>
</comment>
<name>A0ABW1WDT5_9BACL</name>
<keyword evidence="2" id="KW-0251">Elongation factor</keyword>
<organism evidence="2 3">
    <name type="scientific">Sporolactobacillus kofuensis</name>
    <dbReference type="NCBI Taxonomy" id="269672"/>
    <lineage>
        <taxon>Bacteria</taxon>
        <taxon>Bacillati</taxon>
        <taxon>Bacillota</taxon>
        <taxon>Bacilli</taxon>
        <taxon>Bacillales</taxon>
        <taxon>Sporolactobacillaceae</taxon>
        <taxon>Sporolactobacillus</taxon>
    </lineage>
</organism>
<keyword evidence="3" id="KW-1185">Reference proteome</keyword>
<dbReference type="NCBIfam" id="NF047420">
    <property type="entry name" value="EF_P_mod_YmfI"/>
    <property type="match status" value="1"/>
</dbReference>
<evidence type="ECO:0000256" key="1">
    <source>
        <dbReference type="ARBA" id="ARBA00006484"/>
    </source>
</evidence>
<dbReference type="CDD" id="cd05233">
    <property type="entry name" value="SDR_c"/>
    <property type="match status" value="1"/>
</dbReference>
<evidence type="ECO:0000313" key="2">
    <source>
        <dbReference type="EMBL" id="MFC6385443.1"/>
    </source>
</evidence>
<dbReference type="PANTHER" id="PTHR42879:SF2">
    <property type="entry name" value="3-OXOACYL-[ACYL-CARRIER-PROTEIN] REDUCTASE FABG"/>
    <property type="match status" value="1"/>
</dbReference>
<dbReference type="InterPro" id="IPR036291">
    <property type="entry name" value="NAD(P)-bd_dom_sf"/>
</dbReference>
<reference evidence="3" key="1">
    <citation type="journal article" date="2019" name="Int. J. Syst. Evol. Microbiol.">
        <title>The Global Catalogue of Microorganisms (GCM) 10K type strain sequencing project: providing services to taxonomists for standard genome sequencing and annotation.</title>
        <authorList>
            <consortium name="The Broad Institute Genomics Platform"/>
            <consortium name="The Broad Institute Genome Sequencing Center for Infectious Disease"/>
            <person name="Wu L."/>
            <person name="Ma J."/>
        </authorList>
    </citation>
    <scope>NUCLEOTIDE SEQUENCE [LARGE SCALE GENOMIC DNA]</scope>
    <source>
        <strain evidence="3">CCUG 42001</strain>
    </source>
</reference>
<protein>
    <submittedName>
        <fullName evidence="2">Elongation factor P 5-aminopentanone reductase</fullName>
    </submittedName>
</protein>
<dbReference type="InterPro" id="IPR050259">
    <property type="entry name" value="SDR"/>
</dbReference>
<dbReference type="Gene3D" id="3.40.50.720">
    <property type="entry name" value="NAD(P)-binding Rossmann-like Domain"/>
    <property type="match status" value="1"/>
</dbReference>
<dbReference type="Pfam" id="PF13561">
    <property type="entry name" value="adh_short_C2"/>
    <property type="match status" value="1"/>
</dbReference>
<sequence length="243" mass="26235">MQKLILITGASGAIGSATAEALAEAGASLYLHYNNSKKAVEKLAQKLQENYPSQTFTCLQADLSCEKGPDQLLMQMDKPVTGVIYASGFSEINLFQDTPLETTKKMIQLQLTSPFRLLQDLIKPMIQARAGNIVLVSSIWGLKGASTEVLYSMVKGGQNAFVKALAQEVAPSGITVNAVAPGAVDTSMMQLFSPEDIEYVKEEIPMGRLAQPDEVASLIKYLMSDKASYISGQIVSINGAWYC</sequence>
<evidence type="ECO:0000313" key="3">
    <source>
        <dbReference type="Proteomes" id="UP001596267"/>
    </source>
</evidence>
<dbReference type="Proteomes" id="UP001596267">
    <property type="component" value="Unassembled WGS sequence"/>
</dbReference>
<accession>A0ABW1WDT5</accession>
<dbReference type="RefSeq" id="WP_253052205.1">
    <property type="nucleotide sequence ID" value="NZ_JAMXWN010000001.1"/>
</dbReference>